<dbReference type="OrthoDB" id="4733078at2"/>
<dbReference type="STRING" id="1807.MOBUDSM44075_04439"/>
<evidence type="ECO:0000313" key="6">
    <source>
        <dbReference type="Proteomes" id="UP000294952"/>
    </source>
</evidence>
<evidence type="ECO:0000313" key="5">
    <source>
        <dbReference type="Proteomes" id="UP000036313"/>
    </source>
</evidence>
<evidence type="ECO:0000313" key="1">
    <source>
        <dbReference type="EMBL" id="KKF02326.1"/>
    </source>
</evidence>
<organism evidence="2 5">
    <name type="scientific">Mycolicibacterium obuense</name>
    <dbReference type="NCBI Taxonomy" id="1807"/>
    <lineage>
        <taxon>Bacteria</taxon>
        <taxon>Bacillati</taxon>
        <taxon>Actinomycetota</taxon>
        <taxon>Actinomycetes</taxon>
        <taxon>Mycobacteriales</taxon>
        <taxon>Mycobacteriaceae</taxon>
        <taxon>Mycolicibacterium</taxon>
    </lineage>
</organism>
<reference evidence="3 6" key="3">
    <citation type="submission" date="2019-01" db="EMBL/GenBank/DDBJ databases">
        <title>High-quality-draft genome sequences of five non-tuberculosis mycobacteriaceae isolated from a nosocomial environment.</title>
        <authorList>
            <person name="Tiago I."/>
            <person name="Alarico S."/>
            <person name="Pereira S.G."/>
            <person name="Coelho C."/>
            <person name="Maranha A."/>
            <person name="Empadinhas N."/>
        </authorList>
    </citation>
    <scope>NUCLEOTIDE SEQUENCE [LARGE SCALE GENOMIC DNA]</scope>
    <source>
        <strain evidence="3 6">22DIII</strain>
    </source>
</reference>
<sequence length="86" mass="9744">MTPTERVDTPAAAMEEIAWQFLSSEFAGCTYADLSLDRRLDVFLRHNGYRTLLDNGSAYQDLLDHVMDNISVAVRNGALPARTRRR</sequence>
<reference evidence="2 5" key="1">
    <citation type="journal article" date="2015" name="Genome Biol. Evol.">
        <title>Characterization of Three Mycobacterium spp. with Potential Use in Bioremediation by Genome Sequencing and Comparative Genomics.</title>
        <authorList>
            <person name="Das S."/>
            <person name="Pettersson B.M."/>
            <person name="Behra P.R."/>
            <person name="Ramesh M."/>
            <person name="Dasgupta S."/>
            <person name="Bhattacharya A."/>
            <person name="Kirsebom L.A."/>
        </authorList>
    </citation>
    <scope>NUCLEOTIDE SEQUENCE [LARGE SCALE GENOMIC DNA]</scope>
    <source>
        <strain evidence="2 5">DSM 44075</strain>
    </source>
</reference>
<dbReference type="EMBL" id="JYNU01000057">
    <property type="protein sequence ID" value="KMO69018.1"/>
    <property type="molecule type" value="Genomic_DNA"/>
</dbReference>
<dbReference type="Proteomes" id="UP000294952">
    <property type="component" value="Unassembled WGS sequence"/>
</dbReference>
<dbReference type="RefSeq" id="WP_046362722.1">
    <property type="nucleotide sequence ID" value="NZ_CALTXN010000001.1"/>
</dbReference>
<dbReference type="AlphaFoldDB" id="A0A0J6VHU0"/>
<dbReference type="PATRIC" id="fig|1807.13.peg.164"/>
<protein>
    <submittedName>
        <fullName evidence="2">Uncharacterized protein</fullName>
    </submittedName>
</protein>
<keyword evidence="4" id="KW-1185">Reference proteome</keyword>
<dbReference type="EMBL" id="SDLP01000002">
    <property type="protein sequence ID" value="TDL10299.1"/>
    <property type="molecule type" value="Genomic_DNA"/>
</dbReference>
<dbReference type="EMBL" id="LAUZ02000001">
    <property type="protein sequence ID" value="KKF02326.1"/>
    <property type="molecule type" value="Genomic_DNA"/>
</dbReference>
<evidence type="ECO:0000313" key="4">
    <source>
        <dbReference type="Proteomes" id="UP000034150"/>
    </source>
</evidence>
<evidence type="ECO:0000313" key="2">
    <source>
        <dbReference type="EMBL" id="KMO69018.1"/>
    </source>
</evidence>
<reference evidence="1 4" key="2">
    <citation type="submission" date="2015-04" db="EMBL/GenBank/DDBJ databases">
        <title>Genome sequence of Mycobacterium obuense UC1.</title>
        <authorList>
            <person name="Greninger A.L."/>
            <person name="Cunningham G."/>
            <person name="Chiu C.Y."/>
            <person name="Miller S."/>
        </authorList>
    </citation>
    <scope>NUCLEOTIDE SEQUENCE [LARGE SCALE GENOMIC DNA]</scope>
    <source>
        <strain evidence="1 4">UC1</strain>
    </source>
</reference>
<accession>A0A0J6VHU0</accession>
<gene>
    <name evidence="3" type="ORF">EUA04_10370</name>
    <name evidence="2" type="ORF">MOBUDSM44075_04439</name>
    <name evidence="1" type="ORF">WN67_09235</name>
</gene>
<proteinExistence type="predicted"/>
<dbReference type="Proteomes" id="UP000036313">
    <property type="component" value="Unassembled WGS sequence"/>
</dbReference>
<name>A0A0J6VHU0_9MYCO</name>
<comment type="caution">
    <text evidence="2">The sequence shown here is derived from an EMBL/GenBank/DDBJ whole genome shotgun (WGS) entry which is preliminary data.</text>
</comment>
<dbReference type="Proteomes" id="UP000034150">
    <property type="component" value="Unassembled WGS sequence"/>
</dbReference>
<evidence type="ECO:0000313" key="3">
    <source>
        <dbReference type="EMBL" id="TDL10299.1"/>
    </source>
</evidence>